<gene>
    <name evidence="1" type="ordered locus">Mpet_1702</name>
</gene>
<protein>
    <submittedName>
        <fullName evidence="1">Uncharacterized protein</fullName>
    </submittedName>
</protein>
<dbReference type="HOGENOM" id="CLU_1444690_0_0_2"/>
<keyword evidence="2" id="KW-1185">Reference proteome</keyword>
<accession>E1RHR7</accession>
<sequence>MIKKAGVIWDCDCYINKYICDNDIGGEIITPQMLATPFYKGRLVAVLIPTGFGNPAYSGLMPALKATSGRIRKFVEKGGRALVFGAMYEKEGCYDWLPFKVKYTHEYFNSPVITKGDSDYCGIVKDFNENGIECDGYFPEYEGECIAETADGRCIMIEKKMGDGFFIVTSIHEFPSRDFLTGICSGDSEIIF</sequence>
<name>E1RHR7_METP4</name>
<dbReference type="EMBL" id="CP002117">
    <property type="protein sequence ID" value="ADN36455.1"/>
    <property type="molecule type" value="Genomic_DNA"/>
</dbReference>
<dbReference type="RefSeq" id="WP_013329632.1">
    <property type="nucleotide sequence ID" value="NC_014507.1"/>
</dbReference>
<dbReference type="eggNOG" id="arCOG04998">
    <property type="taxonomic scope" value="Archaea"/>
</dbReference>
<dbReference type="OrthoDB" id="130109at2157"/>
<dbReference type="Proteomes" id="UP000006565">
    <property type="component" value="Chromosome"/>
</dbReference>
<dbReference type="AlphaFoldDB" id="E1RHR7"/>
<reference evidence="1 2" key="1">
    <citation type="journal article" date="2010" name="Stand. Genomic Sci.">
        <title>Complete genome sequence of Methanoplanus petrolearius type strain (SEBR 4847).</title>
        <authorList>
            <person name="Brambilla E."/>
            <person name="Djao O.D."/>
            <person name="Daligault H."/>
            <person name="Lapidus A."/>
            <person name="Lucas S."/>
            <person name="Hammon N."/>
            <person name="Nolan M."/>
            <person name="Tice H."/>
            <person name="Cheng J.F."/>
            <person name="Han C."/>
            <person name="Tapia R."/>
            <person name="Goodwin L."/>
            <person name="Pitluck S."/>
            <person name="Liolios K."/>
            <person name="Ivanova N."/>
            <person name="Mavromatis K."/>
            <person name="Mikhailova N."/>
            <person name="Pati A."/>
            <person name="Chen A."/>
            <person name="Palaniappan K."/>
            <person name="Land M."/>
            <person name="Hauser L."/>
            <person name="Chang Y.J."/>
            <person name="Jeffries C.D."/>
            <person name="Rohde M."/>
            <person name="Spring S."/>
            <person name="Sikorski J."/>
            <person name="Goker M."/>
            <person name="Woyke T."/>
            <person name="Bristow J."/>
            <person name="Eisen J.A."/>
            <person name="Markowitz V."/>
            <person name="Hugenholtz P."/>
            <person name="Kyrpides N.C."/>
            <person name="Klenk H.P."/>
        </authorList>
    </citation>
    <scope>NUCLEOTIDE SEQUENCE [LARGE SCALE GENOMIC DNA]</scope>
    <source>
        <strain evidence="2">DSM 11571 / OCM 486 / SEBR 4847</strain>
    </source>
</reference>
<organism evidence="1 2">
    <name type="scientific">Methanolacinia petrolearia (strain DSM 11571 / OCM 486 / SEBR 4847)</name>
    <name type="common">Methanoplanus petrolearius</name>
    <dbReference type="NCBI Taxonomy" id="679926"/>
    <lineage>
        <taxon>Archaea</taxon>
        <taxon>Methanobacteriati</taxon>
        <taxon>Methanobacteriota</taxon>
        <taxon>Stenosarchaea group</taxon>
        <taxon>Methanomicrobia</taxon>
        <taxon>Methanomicrobiales</taxon>
        <taxon>Methanomicrobiaceae</taxon>
        <taxon>Methanolacinia</taxon>
    </lineage>
</organism>
<dbReference type="GeneID" id="9744174"/>
<evidence type="ECO:0000313" key="2">
    <source>
        <dbReference type="Proteomes" id="UP000006565"/>
    </source>
</evidence>
<dbReference type="STRING" id="679926.Mpet_1702"/>
<proteinExistence type="predicted"/>
<evidence type="ECO:0000313" key="1">
    <source>
        <dbReference type="EMBL" id="ADN36455.1"/>
    </source>
</evidence>
<dbReference type="KEGG" id="mpi:Mpet_1702"/>